<organism evidence="3 4">
    <name type="scientific">Sphaerobolus stellatus (strain SS14)</name>
    <dbReference type="NCBI Taxonomy" id="990650"/>
    <lineage>
        <taxon>Eukaryota</taxon>
        <taxon>Fungi</taxon>
        <taxon>Dikarya</taxon>
        <taxon>Basidiomycota</taxon>
        <taxon>Agaricomycotina</taxon>
        <taxon>Agaricomycetes</taxon>
        <taxon>Phallomycetidae</taxon>
        <taxon>Geastrales</taxon>
        <taxon>Sphaerobolaceae</taxon>
        <taxon>Sphaerobolus</taxon>
    </lineage>
</organism>
<dbReference type="OrthoDB" id="61437at2759"/>
<dbReference type="Gene3D" id="3.40.30.10">
    <property type="entry name" value="Glutaredoxin"/>
    <property type="match status" value="1"/>
</dbReference>
<dbReference type="AlphaFoldDB" id="A0A0C9UQL4"/>
<dbReference type="Pfam" id="PF00578">
    <property type="entry name" value="AhpC-TSA"/>
    <property type="match status" value="1"/>
</dbReference>
<evidence type="ECO:0000313" key="3">
    <source>
        <dbReference type="EMBL" id="KIJ31367.1"/>
    </source>
</evidence>
<accession>A0A0C9UQL4</accession>
<dbReference type="EMBL" id="KN837243">
    <property type="protein sequence ID" value="KIJ31367.1"/>
    <property type="molecule type" value="Genomic_DNA"/>
</dbReference>
<feature type="compositionally biased region" description="Low complexity" evidence="1">
    <location>
        <begin position="1"/>
        <end position="15"/>
    </location>
</feature>
<dbReference type="HOGENOM" id="CLU_010143_1_0_1"/>
<evidence type="ECO:0000313" key="4">
    <source>
        <dbReference type="Proteomes" id="UP000054279"/>
    </source>
</evidence>
<feature type="domain" description="Alkyl hydroperoxide reductase subunit C/ Thiol specific antioxidant" evidence="2">
    <location>
        <begin position="22"/>
        <end position="152"/>
    </location>
</feature>
<dbReference type="GO" id="GO:0016209">
    <property type="term" value="F:antioxidant activity"/>
    <property type="evidence" value="ECO:0007669"/>
    <property type="project" value="InterPro"/>
</dbReference>
<dbReference type="InterPro" id="IPR036249">
    <property type="entry name" value="Thioredoxin-like_sf"/>
</dbReference>
<keyword evidence="4" id="KW-1185">Reference proteome</keyword>
<protein>
    <submittedName>
        <fullName evidence="3">Unplaced genomic scaffold SPHSTscaffold_168, whole genome shotgun sequence</fullName>
    </submittedName>
</protein>
<dbReference type="Proteomes" id="UP000054279">
    <property type="component" value="Unassembled WGS sequence"/>
</dbReference>
<dbReference type="InterPro" id="IPR059179">
    <property type="entry name" value="MLKL-like_MCAfunc"/>
</dbReference>
<name>A0A0C9UQL4_SPHS4</name>
<sequence>MKSLRSVFSKNSSSSPNGTPAKAALDFETQTTSGLIKFHDWIADSWVVLFSCQAGYTQKGMFELADRASEFEKRNVKILGISTNGLDVHRKWVALVNLSFITSTEGNNKFEIAADLDGSISTKYEMPLHAIYSDETKSSKNTVILIDTKKNILTTFLHPASVCQKLDELIKAIDDPDSVTLNVIPTVSGNGHTTNPSPQLPNGKSIEDDKGSGKSLVGIAGRALDRVSTFAVVAAVDTFVDPIWTSPYLQNTTQVLESVSDLGRTLPFVAPVFMLFKIMVDIERRAQEVDVKCRDLVERVTFMLSHLTALKNIEITEATRTVIERMKVILIDATALIEAYRRQRPVARRLSLNNREKFSICADKVNRCCNDLMMCLQIQQSGQLDVITRSLPNDPDDEAATLFLADNGSLENVKQHPELVEEFAKQRHMSMDSKVMEQLNGNINDAIAQNQARIEQILQDNVGAAIVGGMKALAAEMNQAELEQKFICIQCSKEYRNSQNGPKSCSFHKAAYDSWSKSYGCCKSKNPCQFNYHRSRHHSDYPYGDFFDYAWGIVNYVDTRETWTEVKDTNLETSNEPHAQIGKMLRWVSKGDLISEPTLFVKIGKINYSDPYFFDTFTNKELESMGKVISLTGQTQIFRTSEDSNEFAMVEWILSGGSITGARLTVKVATSEAPFIQVCPFDPSTCSKAGDVLCISKGGFQSYTPESEYKLPENTRIGPEITDKPVRPVRKDFKTRTPYEFPVIMKMTSDPPLTANPQFAGREGDHFEGGLSVFNNHAAGSLNPITISAVTASFRLVGDEEYQPVGNLDLKGSTPLPVTIAPKESWNFRFDAYVPRPKEDIEMDVQWWNRAFIARHRPLRLKFTLEEIAGEECSLVAEYVFTPFPLEGKKKDVIAYFSFDDPERFERHAIGVKKSRKNNVVLNMEFADIDVKKLQKVVYKAIKTGETEIDLGIGRE</sequence>
<dbReference type="CDD" id="cd21037">
    <property type="entry name" value="MLKL_NTD"/>
    <property type="match status" value="1"/>
</dbReference>
<dbReference type="InterPro" id="IPR000866">
    <property type="entry name" value="AhpC/TSA"/>
</dbReference>
<dbReference type="SUPFAM" id="SSF52833">
    <property type="entry name" value="Thioredoxin-like"/>
    <property type="match status" value="1"/>
</dbReference>
<feature type="region of interest" description="Disordered" evidence="1">
    <location>
        <begin position="1"/>
        <end position="22"/>
    </location>
</feature>
<dbReference type="InterPro" id="IPR036537">
    <property type="entry name" value="Adaptor_Cbl_N_dom_sf"/>
</dbReference>
<feature type="region of interest" description="Disordered" evidence="1">
    <location>
        <begin position="186"/>
        <end position="209"/>
    </location>
</feature>
<gene>
    <name evidence="3" type="ORF">M422DRAFT_234582</name>
</gene>
<dbReference type="GO" id="GO:0016491">
    <property type="term" value="F:oxidoreductase activity"/>
    <property type="evidence" value="ECO:0007669"/>
    <property type="project" value="InterPro"/>
</dbReference>
<evidence type="ECO:0000256" key="1">
    <source>
        <dbReference type="SAM" id="MobiDB-lite"/>
    </source>
</evidence>
<feature type="compositionally biased region" description="Polar residues" evidence="1">
    <location>
        <begin position="186"/>
        <end position="202"/>
    </location>
</feature>
<evidence type="ECO:0000259" key="2">
    <source>
        <dbReference type="Pfam" id="PF00578"/>
    </source>
</evidence>
<proteinExistence type="predicted"/>
<feature type="non-terminal residue" evidence="3">
    <location>
        <position position="956"/>
    </location>
</feature>
<reference evidence="3 4" key="1">
    <citation type="submission" date="2014-06" db="EMBL/GenBank/DDBJ databases">
        <title>Evolutionary Origins and Diversification of the Mycorrhizal Mutualists.</title>
        <authorList>
            <consortium name="DOE Joint Genome Institute"/>
            <consortium name="Mycorrhizal Genomics Consortium"/>
            <person name="Kohler A."/>
            <person name="Kuo A."/>
            <person name="Nagy L.G."/>
            <person name="Floudas D."/>
            <person name="Copeland A."/>
            <person name="Barry K.W."/>
            <person name="Cichocki N."/>
            <person name="Veneault-Fourrey C."/>
            <person name="LaButti K."/>
            <person name="Lindquist E.A."/>
            <person name="Lipzen A."/>
            <person name="Lundell T."/>
            <person name="Morin E."/>
            <person name="Murat C."/>
            <person name="Riley R."/>
            <person name="Ohm R."/>
            <person name="Sun H."/>
            <person name="Tunlid A."/>
            <person name="Henrissat B."/>
            <person name="Grigoriev I.V."/>
            <person name="Hibbett D.S."/>
            <person name="Martin F."/>
        </authorList>
    </citation>
    <scope>NUCLEOTIDE SEQUENCE [LARGE SCALE GENOMIC DNA]</scope>
    <source>
        <strain evidence="3 4">SS14</strain>
    </source>
</reference>
<dbReference type="Gene3D" id="1.20.930.20">
    <property type="entry name" value="Adaptor protein Cbl, N-terminal domain"/>
    <property type="match status" value="1"/>
</dbReference>
<dbReference type="GO" id="GO:0007166">
    <property type="term" value="P:cell surface receptor signaling pathway"/>
    <property type="evidence" value="ECO:0007669"/>
    <property type="project" value="InterPro"/>
</dbReference>